<evidence type="ECO:0000313" key="3">
    <source>
        <dbReference type="Proteomes" id="UP001589709"/>
    </source>
</evidence>
<evidence type="ECO:0000259" key="1">
    <source>
        <dbReference type="SMART" id="SM00507"/>
    </source>
</evidence>
<organism evidence="2 3">
    <name type="scientific">Streptomyces cinereospinus</name>
    <dbReference type="NCBI Taxonomy" id="285561"/>
    <lineage>
        <taxon>Bacteria</taxon>
        <taxon>Bacillati</taxon>
        <taxon>Actinomycetota</taxon>
        <taxon>Actinomycetes</taxon>
        <taxon>Kitasatosporales</taxon>
        <taxon>Streptomycetaceae</taxon>
        <taxon>Streptomyces</taxon>
    </lineage>
</organism>
<keyword evidence="3" id="KW-1185">Reference proteome</keyword>
<keyword evidence="2" id="KW-0378">Hydrolase</keyword>
<sequence length="343" mass="38022">MEKYAREPLAAAVSESHTWNDLMRRMGLKPSGGQRRVLRQKVAAHGIDTSHFTRRRPRFSYPDDAIADAAASSSTLREVALRLGATPAPGTLSHIRRRIESAGVDISHFKGIGRSRPELPFTGEELRAAAASADSVRGTARALGIPDDGRTRTALGRLLREHGIDLSHFRHTRPLLPDDELSGAVRAAESYADVMRALELDVNHTNHRRIRRRVAQLGLDTSHFRRRAWASAPAAAKRSTAGDVLVVLPAGSARPNRERLHAALRTRGVPYRCACCGNNGEWQGQPLTLQIDHVDGNWLDNRRENLRYLCPNCHALTATWCRRKAAHHQDQHPRTLRSPNGAA</sequence>
<dbReference type="EMBL" id="JBHMCY010000006">
    <property type="protein sequence ID" value="MFB9461983.1"/>
    <property type="molecule type" value="Genomic_DNA"/>
</dbReference>
<dbReference type="CDD" id="cd00085">
    <property type="entry name" value="HNHc"/>
    <property type="match status" value="1"/>
</dbReference>
<accession>A0ABV5MVD1</accession>
<feature type="domain" description="HNH nuclease" evidence="1">
    <location>
        <begin position="259"/>
        <end position="315"/>
    </location>
</feature>
<reference evidence="2 3" key="1">
    <citation type="submission" date="2024-09" db="EMBL/GenBank/DDBJ databases">
        <authorList>
            <person name="Sun Q."/>
            <person name="Mori K."/>
        </authorList>
    </citation>
    <scope>NUCLEOTIDE SEQUENCE [LARGE SCALE GENOMIC DNA]</scope>
    <source>
        <strain evidence="2 3">JCM 6917</strain>
    </source>
</reference>
<gene>
    <name evidence="2" type="ORF">ACFF45_04395</name>
</gene>
<evidence type="ECO:0000313" key="2">
    <source>
        <dbReference type="EMBL" id="MFB9461983.1"/>
    </source>
</evidence>
<dbReference type="GO" id="GO:0004519">
    <property type="term" value="F:endonuclease activity"/>
    <property type="evidence" value="ECO:0007669"/>
    <property type="project" value="UniProtKB-KW"/>
</dbReference>
<dbReference type="Proteomes" id="UP001589709">
    <property type="component" value="Unassembled WGS sequence"/>
</dbReference>
<keyword evidence="2" id="KW-0255">Endonuclease</keyword>
<keyword evidence="2" id="KW-0540">Nuclease</keyword>
<protein>
    <submittedName>
        <fullName evidence="2">HNH endonuclease</fullName>
    </submittedName>
</protein>
<dbReference type="InterPro" id="IPR003615">
    <property type="entry name" value="HNH_nuc"/>
</dbReference>
<dbReference type="RefSeq" id="WP_381342097.1">
    <property type="nucleotide sequence ID" value="NZ_JBHMCY010000006.1"/>
</dbReference>
<comment type="caution">
    <text evidence="2">The sequence shown here is derived from an EMBL/GenBank/DDBJ whole genome shotgun (WGS) entry which is preliminary data.</text>
</comment>
<name>A0ABV5MVD1_9ACTN</name>
<dbReference type="SMART" id="SM00507">
    <property type="entry name" value="HNHc"/>
    <property type="match status" value="1"/>
</dbReference>
<proteinExistence type="predicted"/>